<dbReference type="SUPFAM" id="SSF56112">
    <property type="entry name" value="Protein kinase-like (PK-like)"/>
    <property type="match status" value="1"/>
</dbReference>
<dbReference type="PROSITE" id="PS00107">
    <property type="entry name" value="PROTEIN_KINASE_ATP"/>
    <property type="match status" value="1"/>
</dbReference>
<dbReference type="Gene3D" id="3.30.1120.130">
    <property type="match status" value="1"/>
</dbReference>
<dbReference type="Pfam" id="PF18190">
    <property type="entry name" value="Plk4_PB1"/>
    <property type="match status" value="1"/>
</dbReference>
<feature type="compositionally biased region" description="Polar residues" evidence="17">
    <location>
        <begin position="498"/>
        <end position="510"/>
    </location>
</feature>
<evidence type="ECO:0000313" key="23">
    <source>
        <dbReference type="Proteomes" id="UP001152795"/>
    </source>
</evidence>
<dbReference type="Gene3D" id="1.10.510.10">
    <property type="entry name" value="Transferase(Phosphotransferase) domain 1"/>
    <property type="match status" value="1"/>
</dbReference>
<dbReference type="Proteomes" id="UP001152795">
    <property type="component" value="Unassembled WGS sequence"/>
</dbReference>
<evidence type="ECO:0000256" key="13">
    <source>
        <dbReference type="ARBA" id="ARBA00030429"/>
    </source>
</evidence>
<evidence type="ECO:0000259" key="21">
    <source>
        <dbReference type="PROSITE" id="PS51985"/>
    </source>
</evidence>
<comment type="caution">
    <text evidence="22">The sequence shown here is derived from an EMBL/GenBank/DDBJ whole genome shotgun (WGS) entry which is preliminary data.</text>
</comment>
<evidence type="ECO:0000256" key="7">
    <source>
        <dbReference type="ARBA" id="ARBA00022741"/>
    </source>
</evidence>
<feature type="region of interest" description="Disordered" evidence="17">
    <location>
        <begin position="824"/>
        <end position="847"/>
    </location>
</feature>
<dbReference type="InterPro" id="IPR047108">
    <property type="entry name" value="Plk4-like_POLO_box_2_sf"/>
</dbReference>
<dbReference type="PROSITE" id="PS50011">
    <property type="entry name" value="PROTEIN_KINASE_DOM"/>
    <property type="match status" value="1"/>
</dbReference>
<dbReference type="PROSITE" id="PS00109">
    <property type="entry name" value="PROTEIN_KINASE_TYR"/>
    <property type="match status" value="1"/>
</dbReference>
<evidence type="ECO:0000256" key="2">
    <source>
        <dbReference type="ARBA" id="ARBA00012424"/>
    </source>
</evidence>
<reference evidence="22" key="1">
    <citation type="submission" date="2020-04" db="EMBL/GenBank/DDBJ databases">
        <authorList>
            <person name="Alioto T."/>
            <person name="Alioto T."/>
            <person name="Gomez Garrido J."/>
        </authorList>
    </citation>
    <scope>NUCLEOTIDE SEQUENCE</scope>
    <source>
        <strain evidence="22">A484AB</strain>
    </source>
</reference>
<dbReference type="AlphaFoldDB" id="A0A7D9HN37"/>
<gene>
    <name evidence="22" type="ORF">PACLA_8A056289</name>
</gene>
<dbReference type="GO" id="GO:0005524">
    <property type="term" value="F:ATP binding"/>
    <property type="evidence" value="ECO:0007669"/>
    <property type="project" value="UniProtKB-UniRule"/>
</dbReference>
<dbReference type="InterPro" id="IPR017441">
    <property type="entry name" value="Protein_kinase_ATP_BS"/>
</dbReference>
<evidence type="ECO:0000256" key="4">
    <source>
        <dbReference type="ARBA" id="ARBA00022490"/>
    </source>
</evidence>
<evidence type="ECO:0000256" key="1">
    <source>
        <dbReference type="ARBA" id="ARBA00004114"/>
    </source>
</evidence>
<feature type="domain" description="Cryptic POLO box 1 (CPB1)" evidence="20">
    <location>
        <begin position="537"/>
        <end position="653"/>
    </location>
</feature>
<dbReference type="GO" id="GO:0005634">
    <property type="term" value="C:nucleus"/>
    <property type="evidence" value="ECO:0007669"/>
    <property type="project" value="TreeGrafter"/>
</dbReference>
<dbReference type="InterPro" id="IPR033699">
    <property type="entry name" value="POLO_box_Plk4_1"/>
</dbReference>
<dbReference type="FunFam" id="3.30.1120.120:FF:000001">
    <property type="entry name" value="serine/threonine-protein kinase PLK4 isoform X2"/>
    <property type="match status" value="1"/>
</dbReference>
<dbReference type="InterPro" id="IPR000719">
    <property type="entry name" value="Prot_kinase_dom"/>
</dbReference>
<feature type="domain" description="Protein kinase" evidence="18">
    <location>
        <begin position="15"/>
        <end position="269"/>
    </location>
</feature>
<feature type="domain" description="POLO box" evidence="19">
    <location>
        <begin position="866"/>
        <end position="943"/>
    </location>
</feature>
<comment type="catalytic activity">
    <reaction evidence="15">
        <text>L-threonyl-[protein] + ATP = O-phospho-L-threonyl-[protein] + ADP + H(+)</text>
        <dbReference type="Rhea" id="RHEA:46608"/>
        <dbReference type="Rhea" id="RHEA-COMP:11060"/>
        <dbReference type="Rhea" id="RHEA-COMP:11605"/>
        <dbReference type="ChEBI" id="CHEBI:15378"/>
        <dbReference type="ChEBI" id="CHEBI:30013"/>
        <dbReference type="ChEBI" id="CHEBI:30616"/>
        <dbReference type="ChEBI" id="CHEBI:61977"/>
        <dbReference type="ChEBI" id="CHEBI:456216"/>
        <dbReference type="EC" id="2.7.11.21"/>
    </reaction>
</comment>
<evidence type="ECO:0000256" key="11">
    <source>
        <dbReference type="ARBA" id="ARBA00023212"/>
    </source>
</evidence>
<feature type="compositionally biased region" description="Basic and acidic residues" evidence="17">
    <location>
        <begin position="467"/>
        <end position="497"/>
    </location>
</feature>
<feature type="compositionally biased region" description="Polar residues" evidence="17">
    <location>
        <begin position="364"/>
        <end position="373"/>
    </location>
</feature>
<evidence type="ECO:0000259" key="19">
    <source>
        <dbReference type="PROSITE" id="PS50078"/>
    </source>
</evidence>
<sequence>MISGSDVSGDSIENYEVLNLLGRGGFACVYRARCISLSQGEVAIKMIDKKHMKDSGLVKRVKNEVEIHCQLKHPSILELLSYFEDSNYVYLVVELCHNGEVNRFMKNTGKPFSESQARKIMSQVVTGLLYLHSHGILHRDLTLANLLLTQDMNVKIADFGLATQLRMPNEKHYTMCGTPNFISPEVATRGPHGMESDVWSVGCMLYTMLVGKPPFETEAVKRTLNKVVLGDYNIPDHISTEARDLIFKLLKKNPGDRLPLSGILDHPFILGKRNLEKTTSSESLKSQFNTGKKKYDSYIDSGNSTMATTTILTGITNPYQSKGSLHLNTKPVDILPRAKSEDDWPRRNPFHPSSPPVRERSSHNHYSTTSGQFSYDGETAAPTYKQPLHSTTWLGDISEKFKKQNRSAENKKVPSYCHSSMSTSNQQYTSLDQGRVTSCSNGTWSKTSPSRKHNPGSSNNSLSGGSKHWDSPRKGYNDHHNCGYNHETEKQRHENNHSRSSYAETMSNHSNHVDRSRDSCSRRLSNQHEAKQRKMKSISDIVEPLNAQRLKPIRQKTRNAVVSITESNEVCLEFFQQREKQDYVIEVIRISSNGMKIATYIPNGKKGVLLTSEPPPSSSHSTSTATYLYCSLPFKYWKKYQYAARFVDLVRKKTPKITLYTKLAKCMLMENSPNADFEACFYDGAKIHQSRECTRIIDPSGVSYTLESMGGKDGIPNDMRCSVEHLHSAYEQCLHLERVLTTAEEECQGAQFFPIIVCRRPLSSKTTSAHPPSQRHANSYSSPNGPSTPTTLATSPSTVTQLSTMKSFNGQIGITQDFSTMSISKSSPVMSHNTGSKLSPKQKNRSTVNYLSLQSKRKTSEPDAKVIKSVFVVDVGWSSQLSNGEIWMQYNDGSQLIVNPEAGLVKYTDKYGAITKFAKKDRIPDNIKTKLARLPDIIELFISAPEMH</sequence>
<dbReference type="InterPro" id="IPR046437">
    <property type="entry name" value="Ser_Thr-PK_POLO_box_1_sf"/>
</dbReference>
<feature type="region of interest" description="Disordered" evidence="17">
    <location>
        <begin position="764"/>
        <end position="798"/>
    </location>
</feature>
<keyword evidence="6" id="KW-0808">Transferase</keyword>
<dbReference type="FunFam" id="1.10.510.10:FF:000576">
    <property type="entry name" value="Serine/threonine-protein kinase PLK4"/>
    <property type="match status" value="1"/>
</dbReference>
<dbReference type="InterPro" id="IPR011009">
    <property type="entry name" value="Kinase-like_dom_sf"/>
</dbReference>
<organism evidence="22 23">
    <name type="scientific">Paramuricea clavata</name>
    <name type="common">Red gorgonian</name>
    <name type="synonym">Violescent sea-whip</name>
    <dbReference type="NCBI Taxonomy" id="317549"/>
    <lineage>
        <taxon>Eukaryota</taxon>
        <taxon>Metazoa</taxon>
        <taxon>Cnidaria</taxon>
        <taxon>Anthozoa</taxon>
        <taxon>Octocorallia</taxon>
        <taxon>Malacalcyonacea</taxon>
        <taxon>Plexauridae</taxon>
        <taxon>Paramuricea</taxon>
    </lineage>
</organism>
<evidence type="ECO:0000256" key="16">
    <source>
        <dbReference type="ARBA" id="ARBA00048347"/>
    </source>
</evidence>
<dbReference type="EC" id="2.7.11.21" evidence="2"/>
<keyword evidence="7" id="KW-0547">Nucleotide-binding</keyword>
<feature type="region of interest" description="Disordered" evidence="17">
    <location>
        <begin position="337"/>
        <end position="382"/>
    </location>
</feature>
<dbReference type="OrthoDB" id="10004143at2759"/>
<evidence type="ECO:0000256" key="5">
    <source>
        <dbReference type="ARBA" id="ARBA00022527"/>
    </source>
</evidence>
<evidence type="ECO:0000256" key="9">
    <source>
        <dbReference type="ARBA" id="ARBA00022840"/>
    </source>
</evidence>
<evidence type="ECO:0000259" key="18">
    <source>
        <dbReference type="PROSITE" id="PS50011"/>
    </source>
</evidence>
<evidence type="ECO:0000313" key="22">
    <source>
        <dbReference type="EMBL" id="CAB3986724.1"/>
    </source>
</evidence>
<dbReference type="PANTHER" id="PTHR24345:SF91">
    <property type="entry name" value="SERINE_THREONINE-PROTEIN KINASE PLK4"/>
    <property type="match status" value="1"/>
</dbReference>
<keyword evidence="11" id="KW-0206">Cytoskeleton</keyword>
<dbReference type="InterPro" id="IPR033696">
    <property type="entry name" value="POLO_box_Plk4_C"/>
</dbReference>
<feature type="compositionally biased region" description="Polar residues" evidence="17">
    <location>
        <begin position="764"/>
        <end position="785"/>
    </location>
</feature>
<comment type="catalytic activity">
    <reaction evidence="16">
        <text>L-seryl-[protein] + ATP = O-phospho-L-seryl-[protein] + ADP + H(+)</text>
        <dbReference type="Rhea" id="RHEA:17989"/>
        <dbReference type="Rhea" id="RHEA-COMP:9863"/>
        <dbReference type="Rhea" id="RHEA-COMP:11604"/>
        <dbReference type="ChEBI" id="CHEBI:15378"/>
        <dbReference type="ChEBI" id="CHEBI:29999"/>
        <dbReference type="ChEBI" id="CHEBI:30616"/>
        <dbReference type="ChEBI" id="CHEBI:83421"/>
        <dbReference type="ChEBI" id="CHEBI:456216"/>
        <dbReference type="EC" id="2.7.11.21"/>
    </reaction>
</comment>
<dbReference type="CDD" id="cd13116">
    <property type="entry name" value="POLO_box_Plk4_3"/>
    <property type="match status" value="1"/>
</dbReference>
<protein>
    <recommendedName>
        <fullName evidence="3">Serine/threonine-protein kinase PLK4</fullName>
        <ecNumber evidence="2">2.7.11.21</ecNumber>
    </recommendedName>
    <alternativeName>
        <fullName evidence="12">Polo-like kinase 4</fullName>
    </alternativeName>
    <alternativeName>
        <fullName evidence="13 14">Serine/threonine-protein kinase SAK</fullName>
    </alternativeName>
</protein>
<dbReference type="EMBL" id="CACRXK020001061">
    <property type="protein sequence ID" value="CAB3986724.1"/>
    <property type="molecule type" value="Genomic_DNA"/>
</dbReference>
<dbReference type="FunFam" id="3.30.200.20:FF:000042">
    <property type="entry name" value="Aurora kinase A"/>
    <property type="match status" value="1"/>
</dbReference>
<keyword evidence="23" id="KW-1185">Reference proteome</keyword>
<evidence type="ECO:0000256" key="3">
    <source>
        <dbReference type="ARBA" id="ARBA00020245"/>
    </source>
</evidence>
<evidence type="ECO:0000256" key="6">
    <source>
        <dbReference type="ARBA" id="ARBA00022679"/>
    </source>
</evidence>
<dbReference type="InterPro" id="IPR000959">
    <property type="entry name" value="POLO_box_dom"/>
</dbReference>
<dbReference type="InterPro" id="IPR008266">
    <property type="entry name" value="Tyr_kinase_AS"/>
</dbReference>
<dbReference type="PANTHER" id="PTHR24345">
    <property type="entry name" value="SERINE/THREONINE-PROTEIN KINASE PLK"/>
    <property type="match status" value="1"/>
</dbReference>
<comment type="subcellular location">
    <subcellularLocation>
        <location evidence="1">Cytoplasm</location>
        <location evidence="1">Cytoskeleton</location>
        <location evidence="1">Microtubule organizing center</location>
        <location evidence="1">Centrosome</location>
        <location evidence="1">Centriole</location>
    </subcellularLocation>
</comment>
<evidence type="ECO:0000256" key="8">
    <source>
        <dbReference type="ARBA" id="ARBA00022777"/>
    </source>
</evidence>
<feature type="compositionally biased region" description="Low complexity" evidence="17">
    <location>
        <begin position="787"/>
        <end position="798"/>
    </location>
</feature>
<evidence type="ECO:0000256" key="10">
    <source>
        <dbReference type="ARBA" id="ARBA00022843"/>
    </source>
</evidence>
<feature type="compositionally biased region" description="Basic and acidic residues" evidence="17">
    <location>
        <begin position="511"/>
        <end position="532"/>
    </location>
</feature>
<dbReference type="Pfam" id="PF00069">
    <property type="entry name" value="Pkinase"/>
    <property type="match status" value="1"/>
</dbReference>
<dbReference type="PROSITE" id="PS51985">
    <property type="entry name" value="CPB2"/>
    <property type="match status" value="1"/>
</dbReference>
<feature type="region of interest" description="Disordered" evidence="17">
    <location>
        <begin position="404"/>
        <end position="536"/>
    </location>
</feature>
<keyword evidence="5" id="KW-0723">Serine/threonine-protein kinase</keyword>
<dbReference type="CDD" id="cd13114">
    <property type="entry name" value="POLO_box_Plk4_1"/>
    <property type="match status" value="1"/>
</dbReference>
<dbReference type="FunFam" id="2.40.50.930:FF:000001">
    <property type="entry name" value="Serine/threonine-protein kinase PLK4"/>
    <property type="match status" value="1"/>
</dbReference>
<name>A0A7D9HN37_PARCT</name>
<dbReference type="PROSITE" id="PS50078">
    <property type="entry name" value="POLO_BOX"/>
    <property type="match status" value="1"/>
</dbReference>
<dbReference type="PROSITE" id="PS51984">
    <property type="entry name" value="CPB1"/>
    <property type="match status" value="1"/>
</dbReference>
<evidence type="ECO:0000256" key="15">
    <source>
        <dbReference type="ARBA" id="ARBA00047802"/>
    </source>
</evidence>
<evidence type="ECO:0000256" key="12">
    <source>
        <dbReference type="ARBA" id="ARBA00030332"/>
    </source>
</evidence>
<keyword evidence="4" id="KW-0963">Cytoplasm</keyword>
<evidence type="ECO:0000259" key="20">
    <source>
        <dbReference type="PROSITE" id="PS51984"/>
    </source>
</evidence>
<keyword evidence="9" id="KW-0067">ATP-binding</keyword>
<evidence type="ECO:0000256" key="17">
    <source>
        <dbReference type="SAM" id="MobiDB-lite"/>
    </source>
</evidence>
<dbReference type="GO" id="GO:0004674">
    <property type="term" value="F:protein serine/threonine kinase activity"/>
    <property type="evidence" value="ECO:0007669"/>
    <property type="project" value="UniProtKB-KW"/>
</dbReference>
<feature type="compositionally biased region" description="Polar residues" evidence="17">
    <location>
        <begin position="417"/>
        <end position="448"/>
    </location>
</feature>
<feature type="compositionally biased region" description="Basic and acidic residues" evidence="17">
    <location>
        <begin position="337"/>
        <end position="346"/>
    </location>
</feature>
<evidence type="ECO:0000256" key="14">
    <source>
        <dbReference type="ARBA" id="ARBA00030924"/>
    </source>
</evidence>
<dbReference type="Gene3D" id="2.40.50.930">
    <property type="match status" value="1"/>
</dbReference>
<dbReference type="Pfam" id="PF18409">
    <property type="entry name" value="Plk4_PB2"/>
    <property type="match status" value="1"/>
</dbReference>
<dbReference type="GO" id="GO:0005814">
    <property type="term" value="C:centriole"/>
    <property type="evidence" value="ECO:0007669"/>
    <property type="project" value="UniProtKB-SubCell"/>
</dbReference>
<keyword evidence="10" id="KW-0832">Ubl conjugation</keyword>
<dbReference type="InterPro" id="IPR033698">
    <property type="entry name" value="POLO_box_Plk4_2"/>
</dbReference>
<proteinExistence type="predicted"/>
<dbReference type="SUPFAM" id="SSF82615">
    <property type="entry name" value="Polo-box domain"/>
    <property type="match status" value="1"/>
</dbReference>
<keyword evidence="8 22" id="KW-0418">Kinase</keyword>
<dbReference type="CDD" id="cd13115">
    <property type="entry name" value="POLO_box_Plk4_2"/>
    <property type="match status" value="1"/>
</dbReference>
<feature type="compositionally biased region" description="Low complexity" evidence="17">
    <location>
        <begin position="455"/>
        <end position="466"/>
    </location>
</feature>
<accession>A0A7D9HN37</accession>
<feature type="domain" description="Cryptic POLO box 2 (CPB2)" evidence="21">
    <location>
        <begin position="654"/>
        <end position="767"/>
    </location>
</feature>
<dbReference type="Gene3D" id="3.30.1120.120">
    <property type="match status" value="1"/>
</dbReference>